<evidence type="ECO:0000313" key="3">
    <source>
        <dbReference type="EMBL" id="CAK0785927.1"/>
    </source>
</evidence>
<evidence type="ECO:0000313" key="4">
    <source>
        <dbReference type="Proteomes" id="UP001314263"/>
    </source>
</evidence>
<keyword evidence="2" id="KW-1133">Transmembrane helix</keyword>
<proteinExistence type="predicted"/>
<dbReference type="Proteomes" id="UP001314263">
    <property type="component" value="Unassembled WGS sequence"/>
</dbReference>
<protein>
    <recommendedName>
        <fullName evidence="5">Transmembrane protein</fullName>
    </recommendedName>
</protein>
<evidence type="ECO:0008006" key="5">
    <source>
        <dbReference type="Google" id="ProtNLM"/>
    </source>
</evidence>
<dbReference type="EMBL" id="CAUYUE010000013">
    <property type="protein sequence ID" value="CAK0785927.1"/>
    <property type="molecule type" value="Genomic_DNA"/>
</dbReference>
<feature type="compositionally biased region" description="Low complexity" evidence="1">
    <location>
        <begin position="235"/>
        <end position="244"/>
    </location>
</feature>
<keyword evidence="2" id="KW-0812">Transmembrane</keyword>
<evidence type="ECO:0000256" key="1">
    <source>
        <dbReference type="SAM" id="MobiDB-lite"/>
    </source>
</evidence>
<keyword evidence="2" id="KW-0472">Membrane</keyword>
<name>A0AAV1IFC7_9CHLO</name>
<feature type="transmembrane region" description="Helical" evidence="2">
    <location>
        <begin position="36"/>
        <end position="58"/>
    </location>
</feature>
<sequence>MAAFIPAPGPAPVTAHANDPAQGNYFDPQELTTPTIVIIVVACVINVGSILMVSRYLYMRWKSAVTEPQTDPDSPTAQQDKDISLMESQLRHTTPIVVLQPDSRVMCAHKDAAFLDATKPMALWPDGLKSTLDISVSTPHSPPAHSMFAPSGPVTESTQPLQALPQGGAFSTGADAIRALHPNEGAAVTASNDACSPGIADEHEDAGSAADLPPSASAADLQALAEQDEGNQVPSSSAQSASAFSHRHRNGSAISLASMAGSDVSSCSTTYVTELPYGASLFYEGSH</sequence>
<feature type="compositionally biased region" description="Low complexity" evidence="1">
    <location>
        <begin position="207"/>
        <end position="221"/>
    </location>
</feature>
<accession>A0AAV1IFC7</accession>
<feature type="region of interest" description="Disordered" evidence="1">
    <location>
        <begin position="188"/>
        <end position="246"/>
    </location>
</feature>
<evidence type="ECO:0000256" key="2">
    <source>
        <dbReference type="SAM" id="Phobius"/>
    </source>
</evidence>
<organism evidence="3 4">
    <name type="scientific">Coccomyxa viridis</name>
    <dbReference type="NCBI Taxonomy" id="1274662"/>
    <lineage>
        <taxon>Eukaryota</taxon>
        <taxon>Viridiplantae</taxon>
        <taxon>Chlorophyta</taxon>
        <taxon>core chlorophytes</taxon>
        <taxon>Trebouxiophyceae</taxon>
        <taxon>Trebouxiophyceae incertae sedis</taxon>
        <taxon>Coccomyxaceae</taxon>
        <taxon>Coccomyxa</taxon>
    </lineage>
</organism>
<keyword evidence="4" id="KW-1185">Reference proteome</keyword>
<dbReference type="AlphaFoldDB" id="A0AAV1IFC7"/>
<feature type="region of interest" description="Disordered" evidence="1">
    <location>
        <begin position="135"/>
        <end position="169"/>
    </location>
</feature>
<comment type="caution">
    <text evidence="3">The sequence shown here is derived from an EMBL/GenBank/DDBJ whole genome shotgun (WGS) entry which is preliminary data.</text>
</comment>
<reference evidence="3 4" key="1">
    <citation type="submission" date="2023-10" db="EMBL/GenBank/DDBJ databases">
        <authorList>
            <person name="Maclean D."/>
            <person name="Macfadyen A."/>
        </authorList>
    </citation>
    <scope>NUCLEOTIDE SEQUENCE [LARGE SCALE GENOMIC DNA]</scope>
</reference>
<gene>
    <name evidence="3" type="ORF">CVIRNUC_009140</name>
</gene>